<dbReference type="Proteomes" id="UP001153678">
    <property type="component" value="Unassembled WGS sequence"/>
</dbReference>
<sequence>MKGINTSCLIDNLPRRSTVATISQIETRYQIVTQYFARWESYLDQLAYISYTSQALTTTTILIRS</sequence>
<proteinExistence type="predicted"/>
<evidence type="ECO:0000313" key="1">
    <source>
        <dbReference type="EMBL" id="CAI2171395.1"/>
    </source>
</evidence>
<dbReference type="AlphaFoldDB" id="A0A9W4WLQ5"/>
<keyword evidence="2" id="KW-1185">Reference proteome</keyword>
<accession>A0A9W4WLQ5</accession>
<dbReference type="EMBL" id="CAMKVN010000817">
    <property type="protein sequence ID" value="CAI2171395.1"/>
    <property type="molecule type" value="Genomic_DNA"/>
</dbReference>
<comment type="caution">
    <text evidence="1">The sequence shown here is derived from an EMBL/GenBank/DDBJ whole genome shotgun (WGS) entry which is preliminary data.</text>
</comment>
<reference evidence="1" key="1">
    <citation type="submission" date="2022-08" db="EMBL/GenBank/DDBJ databases">
        <authorList>
            <person name="Kallberg Y."/>
            <person name="Tangrot J."/>
            <person name="Rosling A."/>
        </authorList>
    </citation>
    <scope>NUCLEOTIDE SEQUENCE</scope>
    <source>
        <strain evidence="1">Wild A</strain>
    </source>
</reference>
<name>A0A9W4WLQ5_9GLOM</name>
<protein>
    <submittedName>
        <fullName evidence="1">8862_t:CDS:1</fullName>
    </submittedName>
</protein>
<organism evidence="1 2">
    <name type="scientific">Funneliformis geosporum</name>
    <dbReference type="NCBI Taxonomy" id="1117311"/>
    <lineage>
        <taxon>Eukaryota</taxon>
        <taxon>Fungi</taxon>
        <taxon>Fungi incertae sedis</taxon>
        <taxon>Mucoromycota</taxon>
        <taxon>Glomeromycotina</taxon>
        <taxon>Glomeromycetes</taxon>
        <taxon>Glomerales</taxon>
        <taxon>Glomeraceae</taxon>
        <taxon>Funneliformis</taxon>
    </lineage>
</organism>
<evidence type="ECO:0000313" key="2">
    <source>
        <dbReference type="Proteomes" id="UP001153678"/>
    </source>
</evidence>
<gene>
    <name evidence="1" type="ORF">FWILDA_LOCUS5058</name>
</gene>